<dbReference type="Gene3D" id="3.30.70.1450">
    <property type="entry name" value="Regulator of K+ conductance, C-terminal domain"/>
    <property type="match status" value="1"/>
</dbReference>
<dbReference type="RefSeq" id="WP_020888292.1">
    <property type="nucleotide sequence ID" value="NZ_ATHI01000032.1"/>
</dbReference>
<organism evidence="3 4">
    <name type="scientific">Alkalidesulfovibrio alkalitolerans DSM 16529</name>
    <dbReference type="NCBI Taxonomy" id="1121439"/>
    <lineage>
        <taxon>Bacteria</taxon>
        <taxon>Pseudomonadati</taxon>
        <taxon>Thermodesulfobacteriota</taxon>
        <taxon>Desulfovibrionia</taxon>
        <taxon>Desulfovibrionales</taxon>
        <taxon>Desulfovibrionaceae</taxon>
        <taxon>Alkalidesulfovibrio</taxon>
    </lineage>
</organism>
<dbReference type="InterPro" id="IPR003148">
    <property type="entry name" value="RCK_N"/>
</dbReference>
<dbReference type="AlphaFoldDB" id="S7T1M3"/>
<dbReference type="EMBL" id="ATHI01000032">
    <property type="protein sequence ID" value="EPR30456.1"/>
    <property type="molecule type" value="Genomic_DNA"/>
</dbReference>
<feature type="domain" description="RCK C-terminal" evidence="2">
    <location>
        <begin position="136"/>
        <end position="217"/>
    </location>
</feature>
<dbReference type="Pfam" id="PF02254">
    <property type="entry name" value="TrkA_N"/>
    <property type="match status" value="1"/>
</dbReference>
<dbReference type="PATRIC" id="fig|1121439.3.peg.2983"/>
<dbReference type="GO" id="GO:0008324">
    <property type="term" value="F:monoatomic cation transmembrane transporter activity"/>
    <property type="evidence" value="ECO:0007669"/>
    <property type="project" value="InterPro"/>
</dbReference>
<evidence type="ECO:0000313" key="4">
    <source>
        <dbReference type="Proteomes" id="UP000014975"/>
    </source>
</evidence>
<dbReference type="eggNOG" id="COG0569">
    <property type="taxonomic scope" value="Bacteria"/>
</dbReference>
<dbReference type="SUPFAM" id="SSF116726">
    <property type="entry name" value="TrkA C-terminal domain-like"/>
    <property type="match status" value="1"/>
</dbReference>
<dbReference type="InterPro" id="IPR050721">
    <property type="entry name" value="Trk_Ktr_HKT_K-transport"/>
</dbReference>
<dbReference type="InterPro" id="IPR006037">
    <property type="entry name" value="RCK_C"/>
</dbReference>
<evidence type="ECO:0000313" key="3">
    <source>
        <dbReference type="EMBL" id="EPR30456.1"/>
    </source>
</evidence>
<dbReference type="Pfam" id="PF02080">
    <property type="entry name" value="TrkA_C"/>
    <property type="match status" value="1"/>
</dbReference>
<dbReference type="Gene3D" id="3.40.50.720">
    <property type="entry name" value="NAD(P)-binding Rossmann-like Domain"/>
    <property type="match status" value="1"/>
</dbReference>
<evidence type="ECO:0000259" key="2">
    <source>
        <dbReference type="PROSITE" id="PS51202"/>
    </source>
</evidence>
<dbReference type="InterPro" id="IPR036721">
    <property type="entry name" value="RCK_C_sf"/>
</dbReference>
<evidence type="ECO:0000259" key="1">
    <source>
        <dbReference type="PROSITE" id="PS51201"/>
    </source>
</evidence>
<protein>
    <submittedName>
        <fullName evidence="3">TrkA-N domain protein</fullName>
    </submittedName>
</protein>
<gene>
    <name evidence="3" type="ORF">dsat_1596</name>
</gene>
<accession>S7T1M3</accession>
<dbReference type="PANTHER" id="PTHR43833">
    <property type="entry name" value="POTASSIUM CHANNEL PROTEIN 2-RELATED-RELATED"/>
    <property type="match status" value="1"/>
</dbReference>
<dbReference type="GO" id="GO:0006813">
    <property type="term" value="P:potassium ion transport"/>
    <property type="evidence" value="ECO:0007669"/>
    <property type="project" value="InterPro"/>
</dbReference>
<dbReference type="PROSITE" id="PS51201">
    <property type="entry name" value="RCK_N"/>
    <property type="match status" value="1"/>
</dbReference>
<proteinExistence type="predicted"/>
<dbReference type="InterPro" id="IPR036291">
    <property type="entry name" value="NAD(P)-bd_dom_sf"/>
</dbReference>
<dbReference type="PANTHER" id="PTHR43833:SF7">
    <property type="entry name" value="KTR SYSTEM POTASSIUM UPTAKE PROTEIN C"/>
    <property type="match status" value="1"/>
</dbReference>
<sequence>MRKISVGVIGLGKFGLSFAQALMDLRQEVVGLDSVPEHVRNAQDVLTQVYQGDAMDRKVLEQLNFADFGVVMVSVGQSIEASAMISLYLKELGAAQVWVKAVSQDHHKLLDRIGVDRVILPEHFAATQLAHSLVTPGLMACLPFDAGMALREITIDKWAGKTLRDLDMTNVHGAQVVAVRRHGESAYTYVPRADMLFARGDVMVVLGSTEALEKMKA</sequence>
<reference evidence="3 4" key="1">
    <citation type="journal article" date="2013" name="Genome Announc.">
        <title>Draft genome sequences for three mercury-methylating, sulfate-reducing bacteria.</title>
        <authorList>
            <person name="Brown S.D."/>
            <person name="Hurt R.A.Jr."/>
            <person name="Gilmour C.C."/>
            <person name="Elias D.A."/>
        </authorList>
    </citation>
    <scope>NUCLEOTIDE SEQUENCE [LARGE SCALE GENOMIC DNA]</scope>
    <source>
        <strain evidence="3 4">DSM 16529</strain>
    </source>
</reference>
<name>S7T1M3_9BACT</name>
<dbReference type="Proteomes" id="UP000014975">
    <property type="component" value="Unassembled WGS sequence"/>
</dbReference>
<comment type="caution">
    <text evidence="3">The sequence shown here is derived from an EMBL/GenBank/DDBJ whole genome shotgun (WGS) entry which is preliminary data.</text>
</comment>
<dbReference type="SUPFAM" id="SSF51735">
    <property type="entry name" value="NAD(P)-binding Rossmann-fold domains"/>
    <property type="match status" value="1"/>
</dbReference>
<dbReference type="STRING" id="1121439.dsat_1596"/>
<dbReference type="PROSITE" id="PS51202">
    <property type="entry name" value="RCK_C"/>
    <property type="match status" value="1"/>
</dbReference>
<feature type="domain" description="RCK N-terminal" evidence="1">
    <location>
        <begin position="3"/>
        <end position="119"/>
    </location>
</feature>
<keyword evidence="4" id="KW-1185">Reference proteome</keyword>
<dbReference type="OrthoDB" id="9776294at2"/>